<dbReference type="Pfam" id="PF02901">
    <property type="entry name" value="PFL-like"/>
    <property type="match status" value="1"/>
</dbReference>
<evidence type="ECO:0000313" key="7">
    <source>
        <dbReference type="EMBL" id="KXB67930.1"/>
    </source>
</evidence>
<reference evidence="8" key="1">
    <citation type="submission" date="2016-01" db="EMBL/GenBank/DDBJ databases">
        <authorList>
            <person name="Mitreva M."/>
            <person name="Pepin K.H."/>
            <person name="Mihindukulasuriya K.A."/>
            <person name="Fulton R."/>
            <person name="Fronick C."/>
            <person name="O'Laughlin M."/>
            <person name="Miner T."/>
            <person name="Herter B."/>
            <person name="Rosa B.A."/>
            <person name="Cordes M."/>
            <person name="Tomlinson C."/>
            <person name="Wollam A."/>
            <person name="Palsikar V.B."/>
            <person name="Mardis E.R."/>
            <person name="Wilson R.K."/>
        </authorList>
    </citation>
    <scope>NUCLEOTIDE SEQUENCE [LARGE SCALE GENOMIC DNA]</scope>
    <source>
        <strain evidence="8">KA00185</strain>
    </source>
</reference>
<dbReference type="SUPFAM" id="SSF51998">
    <property type="entry name" value="PFL-like glycyl radical enzymes"/>
    <property type="match status" value="1"/>
</dbReference>
<dbReference type="PROSITE" id="PS51554">
    <property type="entry name" value="PFL"/>
    <property type="match status" value="1"/>
</dbReference>
<dbReference type="GO" id="GO:0005829">
    <property type="term" value="C:cytosol"/>
    <property type="evidence" value="ECO:0007669"/>
    <property type="project" value="TreeGrafter"/>
</dbReference>
<dbReference type="Gene3D" id="3.20.70.20">
    <property type="match status" value="1"/>
</dbReference>
<protein>
    <submittedName>
        <fullName evidence="7">Formate C-acetyltransferase</fullName>
    </submittedName>
</protein>
<feature type="domain" description="Glycine radical" evidence="5">
    <location>
        <begin position="685"/>
        <end position="805"/>
    </location>
</feature>
<accession>A0A134AK54</accession>
<evidence type="ECO:0000256" key="3">
    <source>
        <dbReference type="PIRSR" id="PIRSR000379-2"/>
    </source>
</evidence>
<evidence type="ECO:0000256" key="2">
    <source>
        <dbReference type="ARBA" id="ARBA00023239"/>
    </source>
</evidence>
<name>A0A134AK54_9FUSO</name>
<keyword evidence="1 3" id="KW-0556">Organic radical</keyword>
<evidence type="ECO:0000259" key="6">
    <source>
        <dbReference type="PROSITE" id="PS51554"/>
    </source>
</evidence>
<evidence type="ECO:0000256" key="4">
    <source>
        <dbReference type="PROSITE-ProRule" id="PRU00493"/>
    </source>
</evidence>
<keyword evidence="7" id="KW-0808">Transferase</keyword>
<dbReference type="PANTHER" id="PTHR43641">
    <property type="entry name" value="FORMATE ACETYLTRANSFERASE 3-RELATED"/>
    <property type="match status" value="1"/>
</dbReference>
<dbReference type="GO" id="GO:0016740">
    <property type="term" value="F:transferase activity"/>
    <property type="evidence" value="ECO:0007669"/>
    <property type="project" value="UniProtKB-KW"/>
</dbReference>
<dbReference type="InterPro" id="IPR019777">
    <property type="entry name" value="Form_AcTrfase_GR_CS"/>
</dbReference>
<dbReference type="InterPro" id="IPR001150">
    <property type="entry name" value="Gly_radical"/>
</dbReference>
<evidence type="ECO:0000259" key="5">
    <source>
        <dbReference type="PROSITE" id="PS51149"/>
    </source>
</evidence>
<dbReference type="EMBL" id="LSDD01000056">
    <property type="protein sequence ID" value="KXB67930.1"/>
    <property type="molecule type" value="Genomic_DNA"/>
</dbReference>
<feature type="domain" description="PFL" evidence="6">
    <location>
        <begin position="14"/>
        <end position="678"/>
    </location>
</feature>
<dbReference type="InterPro" id="IPR004184">
    <property type="entry name" value="PFL_dom"/>
</dbReference>
<keyword evidence="8" id="KW-1185">Reference proteome</keyword>
<keyword evidence="2" id="KW-0456">Lyase</keyword>
<dbReference type="PROSITE" id="PS51149">
    <property type="entry name" value="GLY_RADICAL_2"/>
    <property type="match status" value="1"/>
</dbReference>
<organism evidence="7 8">
    <name type="scientific">Leptotrichia wadei</name>
    <dbReference type="NCBI Taxonomy" id="157687"/>
    <lineage>
        <taxon>Bacteria</taxon>
        <taxon>Fusobacteriati</taxon>
        <taxon>Fusobacteriota</taxon>
        <taxon>Fusobacteriia</taxon>
        <taxon>Fusobacteriales</taxon>
        <taxon>Leptotrichiaceae</taxon>
        <taxon>Leptotrichia</taxon>
    </lineage>
</organism>
<evidence type="ECO:0000313" key="8">
    <source>
        <dbReference type="Proteomes" id="UP000070483"/>
    </source>
</evidence>
<proteinExistence type="predicted"/>
<dbReference type="InterPro" id="IPR051215">
    <property type="entry name" value="GRE"/>
</dbReference>
<dbReference type="AlphaFoldDB" id="A0A134AK54"/>
<dbReference type="GO" id="GO:0016829">
    <property type="term" value="F:lyase activity"/>
    <property type="evidence" value="ECO:0007669"/>
    <property type="project" value="UniProtKB-KW"/>
</dbReference>
<dbReference type="NCBIfam" id="TIGR01774">
    <property type="entry name" value="PFL2-3"/>
    <property type="match status" value="1"/>
</dbReference>
<dbReference type="CDD" id="cd01677">
    <property type="entry name" value="PFL2_DhaB_BssA"/>
    <property type="match status" value="1"/>
</dbReference>
<gene>
    <name evidence="7" type="ORF">HMPREF3180_00794</name>
</gene>
<evidence type="ECO:0000256" key="1">
    <source>
        <dbReference type="ARBA" id="ARBA00022818"/>
    </source>
</evidence>
<dbReference type="PANTHER" id="PTHR43641:SF2">
    <property type="entry name" value="DEHYDRATASE YBIW-RELATED"/>
    <property type="match status" value="1"/>
</dbReference>
<dbReference type="Pfam" id="PF01228">
    <property type="entry name" value="Gly_radical"/>
    <property type="match status" value="1"/>
</dbReference>
<dbReference type="PATRIC" id="fig|157687.3.peg.790"/>
<sequence>MEGKAMREFVLKSERVKKLRESALSKFPGVSVERGRLLTKAYKEHEGKSKYIVRAYAVKEILENMTIYIKNGELIVGNQSVDERTAPLFPEYAVDWIVDEINTKGNFDHRDGDKFRIPEEEIPELLEICEWWRGKTLKDKAHAQMPQEIKEAGIVKIIHGEGNMTSGDGHIVPDFKKVLTKGLKGVIEDAKASMEKVDITVYGGYNKIDFLKAVQIVAQATIDFAHRFANLAKELAEKETDSQRKEELLQIHKNCLNVPENPAQTFWEGVQAIWFIHLVIQIESNGHSASLGRVDQYLYPLYKKDVLEGDLDREFAKEMLQCLWVKLYSVIKVRSTSHSGYGAGYPTYQNVTIGGSTPAGKDSTNELSYLILESVGENKLTQPNLSARFHINSPEKFIRKCAEVAATGYGMPAMHTDEIIVPALLNKGVKIEDAYNYSMVGCVEVAVPGKWGYRCTGMTFLNFVKATELVLNDGYDARTGLQLLKAGKLTDYETYEDLWEAWKKYMKHYTKLSVALDVLADTHLEDFPDILLSSLVDDCIGRGLSAKEGGAVYDIISGLQVGIANAANSLYALKTTVFDKKILTKEEVYNALQTNYEGENGERIRKILLEVPKYGNDIDEVDEFATNIYWTYIDEIQKYHNTRYGRGPINGSYGVSTSGISSNVPMGTVSGATPDGRYAYTPAAEGGSPTQGTDTNGPTAVLNSVNKLPTLMITGGQLLNQKYSPELVNTPEQFEKFVNIIKSFISSKGWHIQFNIISGKTLKQAQIEPEKHRDIIVRVAGYCAQFVTLDRTTQNDIISRTEQRI</sequence>
<dbReference type="PROSITE" id="PS00850">
    <property type="entry name" value="GLY_RADICAL_1"/>
    <property type="match status" value="1"/>
</dbReference>
<dbReference type="STRING" id="157687.HMPREF3180_00794"/>
<dbReference type="PIRSF" id="PIRSF000379">
    <property type="entry name" value="For_Ac_trans_1"/>
    <property type="match status" value="1"/>
</dbReference>
<comment type="caution">
    <text evidence="7">The sequence shown here is derived from an EMBL/GenBank/DDBJ whole genome shotgun (WGS) entry which is preliminary data.</text>
</comment>
<dbReference type="Proteomes" id="UP000070483">
    <property type="component" value="Unassembled WGS sequence"/>
</dbReference>
<dbReference type="InterPro" id="IPR010098">
    <property type="entry name" value="PFL2/GDeHydtase_fam"/>
</dbReference>
<feature type="modified residue" description="Glycine radical" evidence="3 4">
    <location>
        <position position="781"/>
    </location>
</feature>